<evidence type="ECO:0000313" key="2">
    <source>
        <dbReference type="Proteomes" id="UP000013041"/>
    </source>
</evidence>
<protein>
    <submittedName>
        <fullName evidence="1">Uncharacterized protein</fullName>
    </submittedName>
</protein>
<dbReference type="AlphaFoldDB" id="N9ZPW4"/>
<dbReference type="PATRIC" id="fig|997897.5.peg.1377"/>
<evidence type="ECO:0000313" key="1">
    <source>
        <dbReference type="EMBL" id="ENZ41920.1"/>
    </source>
</evidence>
<proteinExistence type="predicted"/>
<dbReference type="HOGENOM" id="CLU_096369_0_0_9"/>
<name>N9ZPW4_9FIRM</name>
<dbReference type="EMBL" id="AGYG01000009">
    <property type="protein sequence ID" value="ENZ41920.1"/>
    <property type="molecule type" value="Genomic_DNA"/>
</dbReference>
<dbReference type="Proteomes" id="UP000013041">
    <property type="component" value="Unassembled WGS sequence"/>
</dbReference>
<dbReference type="RefSeq" id="WP_002571567.1">
    <property type="nucleotide sequence ID" value="NZ_KB851149.1"/>
</dbReference>
<organism evidence="1 2">
    <name type="scientific">Enterocloster bolteae 90B8</name>
    <dbReference type="NCBI Taxonomy" id="997897"/>
    <lineage>
        <taxon>Bacteria</taxon>
        <taxon>Bacillati</taxon>
        <taxon>Bacillota</taxon>
        <taxon>Clostridia</taxon>
        <taxon>Lachnospirales</taxon>
        <taxon>Lachnospiraceae</taxon>
        <taxon>Enterocloster</taxon>
    </lineage>
</organism>
<accession>N9ZPW4</accession>
<gene>
    <name evidence="1" type="ORF">HMPREF1097_01296</name>
</gene>
<reference evidence="1 2" key="1">
    <citation type="submission" date="2013-01" db="EMBL/GenBank/DDBJ databases">
        <title>The Genome Sequence of Clostridium bolteae 90B8.</title>
        <authorList>
            <consortium name="The Broad Institute Genome Sequencing Platform"/>
            <person name="Earl A."/>
            <person name="Ward D."/>
            <person name="Feldgarden M."/>
            <person name="Gevers D."/>
            <person name="Courvalin P."/>
            <person name="Lambert T."/>
            <person name="Walker B."/>
            <person name="Young S.K."/>
            <person name="Zeng Q."/>
            <person name="Gargeya S."/>
            <person name="Fitzgerald M."/>
            <person name="Haas B."/>
            <person name="Abouelleil A."/>
            <person name="Alvarado L."/>
            <person name="Arachchi H.M."/>
            <person name="Berlin A.M."/>
            <person name="Chapman S.B."/>
            <person name="Dewar J."/>
            <person name="Goldberg J."/>
            <person name="Griggs A."/>
            <person name="Gujja S."/>
            <person name="Hansen M."/>
            <person name="Howarth C."/>
            <person name="Imamovic A."/>
            <person name="Larimer J."/>
            <person name="McCowan C."/>
            <person name="Murphy C."/>
            <person name="Neiman D."/>
            <person name="Pearson M."/>
            <person name="Priest M."/>
            <person name="Roberts A."/>
            <person name="Saif S."/>
            <person name="Shea T."/>
            <person name="Sisk P."/>
            <person name="Sykes S."/>
            <person name="Wortman J."/>
            <person name="Nusbaum C."/>
            <person name="Birren B."/>
        </authorList>
    </citation>
    <scope>NUCLEOTIDE SEQUENCE [LARGE SCALE GENOMIC DNA]</scope>
    <source>
        <strain evidence="1 2">90B8</strain>
    </source>
</reference>
<sequence>MRKIEVNELKTMEKTEGLILQGCGGDLQEWIDGLNESLKEEGILVGDSKFSEVMVFEHDGLTNLLFPLNGVEADRGRLAMWRLQTHSQFGGTWLSDYVRNRLGGFTHSAPKPDCPLIGSNGNIYHLMAVASQTLKEHGQEESVIKMVERITKGDCHSYEQALNILDEYVNITSQDEMEQDMTMDTKLNEFKMQI</sequence>
<comment type="caution">
    <text evidence="1">The sequence shown here is derived from an EMBL/GenBank/DDBJ whole genome shotgun (WGS) entry which is preliminary data.</text>
</comment>